<comment type="caution">
    <text evidence="1">The sequence shown here is derived from an EMBL/GenBank/DDBJ whole genome shotgun (WGS) entry which is preliminary data.</text>
</comment>
<evidence type="ECO:0000313" key="2">
    <source>
        <dbReference type="Proteomes" id="UP001522868"/>
    </source>
</evidence>
<evidence type="ECO:0000313" key="1">
    <source>
        <dbReference type="EMBL" id="MCK8680563.1"/>
    </source>
</evidence>
<sequence length="109" mass="11883">MRCTRTRRVPLDLMREARERSGAGDVDRSVQCQLGAHGDGEHFGLLDDEQEYGTALWLRWRGDGQVAPAVLADCPTAEPGADGKGCSLFARHAAPHTWTEHGDLPSLTT</sequence>
<accession>A0ABT0IGW2</accession>
<reference evidence="1 2" key="1">
    <citation type="submission" date="2022-04" db="EMBL/GenBank/DDBJ databases">
        <title>Streptomyces sp. nov. LCR6-01 isolated from Lichen of Dirinaria sp.</title>
        <authorList>
            <person name="Kanchanasin P."/>
            <person name="Tanasupawat S."/>
            <person name="Phongsopitanun W."/>
        </authorList>
    </citation>
    <scope>NUCLEOTIDE SEQUENCE [LARGE SCALE GENOMIC DNA]</scope>
    <source>
        <strain evidence="1 2">LCR6-01</strain>
    </source>
</reference>
<organism evidence="1 2">
    <name type="scientific">Streptomyces lichenis</name>
    <dbReference type="NCBI Taxonomy" id="2306967"/>
    <lineage>
        <taxon>Bacteria</taxon>
        <taxon>Bacillati</taxon>
        <taxon>Actinomycetota</taxon>
        <taxon>Actinomycetes</taxon>
        <taxon>Kitasatosporales</taxon>
        <taxon>Streptomycetaceae</taxon>
        <taxon>Streptomyces</taxon>
    </lineage>
</organism>
<keyword evidence="2" id="KW-1185">Reference proteome</keyword>
<dbReference type="EMBL" id="JALPTH010000028">
    <property type="protein sequence ID" value="MCK8680563.1"/>
    <property type="molecule type" value="Genomic_DNA"/>
</dbReference>
<dbReference type="Proteomes" id="UP001522868">
    <property type="component" value="Unassembled WGS sequence"/>
</dbReference>
<name>A0ABT0IGW2_9ACTN</name>
<proteinExistence type="predicted"/>
<gene>
    <name evidence="1" type="ORF">M1O15_24825</name>
</gene>
<protein>
    <submittedName>
        <fullName evidence="1">Uncharacterized protein</fullName>
    </submittedName>
</protein>